<reference evidence="4 5" key="1">
    <citation type="submission" date="2019-04" db="EMBL/GenBank/DDBJ databases">
        <authorList>
            <person name="Alioto T."/>
            <person name="Alioto T."/>
        </authorList>
    </citation>
    <scope>NUCLEOTIDE SEQUENCE [LARGE SCALE GENOMIC DNA]</scope>
</reference>
<dbReference type="Proteomes" id="UP000335636">
    <property type="component" value="Unassembled WGS sequence"/>
</dbReference>
<dbReference type="InterPro" id="IPR029512">
    <property type="entry name" value="CCDC154"/>
</dbReference>
<accession>A0A5E4AYD0</accession>
<evidence type="ECO:0000313" key="5">
    <source>
        <dbReference type="Proteomes" id="UP000335636"/>
    </source>
</evidence>
<evidence type="ECO:0000256" key="1">
    <source>
        <dbReference type="SAM" id="Coils"/>
    </source>
</evidence>
<evidence type="ECO:0000313" key="4">
    <source>
        <dbReference type="EMBL" id="VTJ61856.1"/>
    </source>
</evidence>
<dbReference type="AlphaFoldDB" id="A0A5E4AYD0"/>
<keyword evidence="1" id="KW-0175">Coiled coil</keyword>
<gene>
    <name evidence="3" type="ORF">GHT09_017618</name>
    <name evidence="4" type="ORF">MONAX_5E032551</name>
</gene>
<feature type="coiled-coil region" evidence="1">
    <location>
        <begin position="253"/>
        <end position="310"/>
    </location>
</feature>
<feature type="compositionally biased region" description="Polar residues" evidence="2">
    <location>
        <begin position="184"/>
        <end position="197"/>
    </location>
</feature>
<organism evidence="4 5">
    <name type="scientific">Marmota monax</name>
    <name type="common">Woodchuck</name>
    <dbReference type="NCBI Taxonomy" id="9995"/>
    <lineage>
        <taxon>Eukaryota</taxon>
        <taxon>Metazoa</taxon>
        <taxon>Chordata</taxon>
        <taxon>Craniata</taxon>
        <taxon>Vertebrata</taxon>
        <taxon>Euteleostomi</taxon>
        <taxon>Mammalia</taxon>
        <taxon>Eutheria</taxon>
        <taxon>Euarchontoglires</taxon>
        <taxon>Glires</taxon>
        <taxon>Rodentia</taxon>
        <taxon>Sciuromorpha</taxon>
        <taxon>Sciuridae</taxon>
        <taxon>Xerinae</taxon>
        <taxon>Marmotini</taxon>
        <taxon>Marmota</taxon>
    </lineage>
</organism>
<dbReference type="EMBL" id="CABDUW010000183">
    <property type="protein sequence ID" value="VTJ61856.1"/>
    <property type="molecule type" value="Genomic_DNA"/>
</dbReference>
<evidence type="ECO:0000256" key="2">
    <source>
        <dbReference type="SAM" id="MobiDB-lite"/>
    </source>
</evidence>
<dbReference type="Proteomes" id="UP000662637">
    <property type="component" value="Unassembled WGS sequence"/>
</dbReference>
<reference evidence="3" key="2">
    <citation type="submission" date="2020-08" db="EMBL/GenBank/DDBJ databases">
        <authorList>
            <person name="Shumante A."/>
            <person name="Zimin A.V."/>
            <person name="Puiu D."/>
            <person name="Salzberg S.L."/>
        </authorList>
    </citation>
    <scope>NUCLEOTIDE SEQUENCE</scope>
    <source>
        <strain evidence="3">WC2-LM</strain>
        <tissue evidence="3">Liver</tissue>
    </source>
</reference>
<feature type="region of interest" description="Disordered" evidence="2">
    <location>
        <begin position="183"/>
        <end position="205"/>
    </location>
</feature>
<dbReference type="PANTHER" id="PTHR35153">
    <property type="entry name" value="COILED-COIL DOMAIN-CONTAINING PROTEIN 154"/>
    <property type="match status" value="1"/>
</dbReference>
<dbReference type="PANTHER" id="PTHR35153:SF1">
    <property type="entry name" value="COILED-COIL DOMAIN-CONTAINING PROTEIN 154"/>
    <property type="match status" value="1"/>
</dbReference>
<proteinExistence type="predicted"/>
<dbReference type="EMBL" id="WJEC01006845">
    <property type="protein sequence ID" value="KAF7471275.1"/>
    <property type="molecule type" value="Genomic_DNA"/>
</dbReference>
<dbReference type="GO" id="GO:0035630">
    <property type="term" value="P:bone mineralization involved in bone maturation"/>
    <property type="evidence" value="ECO:0007669"/>
    <property type="project" value="TreeGrafter"/>
</dbReference>
<evidence type="ECO:0000313" key="3">
    <source>
        <dbReference type="EMBL" id="KAF7471275.1"/>
    </source>
</evidence>
<dbReference type="Pfam" id="PF15450">
    <property type="entry name" value="CCDC154"/>
    <property type="match status" value="1"/>
</dbReference>
<sequence length="799" mass="90133">MSLPVEDWHMWPQAVLPPLLSMGPECQEAPLLGEPGYWGVPPPGPFTPQEALAAPLQDEAAQCPSEPSRSWQLEAIRMGQPSRFLRPPSLLAPLPCRTLSPHQPWPSIQLWAATGTLGPASKLQGGQVVKPCQQELVSGGALPKHFLAELADSSLSGVSPHSQRSTVSLEDLELLLAEGLTSPEPLSQENSESSHLASNACVPEPSTSKRWEKLEQWVGDLQAEVACLRGHKERCEHATLSLLRELLQMRAHVQLQASELRQLRQEMQQVAQAPEKEALEFPGPQNQNQMQALDKRLVEVREALSQVRRRQALQDVQRKGAQQEANLRLTKLTGLLRQEEQSREAACSALHKSQEDASQRVDHEVAKMQAQVTKLGEEVSLRFLKREAKLCSFLQKSFLALEQRMKASESTRLQAEGSLREELEGRWQRLQELTEERVQALGAQRQEEEGHLLEQCRGLDAAVVQLTKFVRQNQVSVNRILLAEQKARNTKVCLEESQAGELASFVQENLEAVQLAGELTRQEMQGALELLQEKSQVLEGSVAQLARQLKDLSDHCLAVSWRLDLQEQTLGLKLSEVKTEWEGMERKSLEDLARWQKTVSTHLREVQEKVDGLPRQIEGVSDKCIFHKSDTDLKISAEGRVREFEVGAMRQELATLLSSMQLLKEESPGRKIAEIQGQLATFQKQMIKLESSMQAHRTIQNLKFNTETKLRTEEIATLRESVLRLWSEEGPWPLTLGSRRVLMSLVRQRFFIKDVAPGELVSVNCWGVYQTVRWLQWKTVLMNLVVRQRQGVVLKTSHQ</sequence>
<protein>
    <submittedName>
        <fullName evidence="3">Coiled-coil domain-containing protein 154</fullName>
    </submittedName>
</protein>
<name>A0A5E4AYD0_MARMO</name>
<keyword evidence="5" id="KW-1185">Reference proteome</keyword>